<dbReference type="Pfam" id="PF01535">
    <property type="entry name" value="PPR"/>
    <property type="match status" value="3"/>
</dbReference>
<keyword evidence="5" id="KW-1185">Reference proteome</keyword>
<feature type="compositionally biased region" description="Pro residues" evidence="3">
    <location>
        <begin position="1"/>
        <end position="11"/>
    </location>
</feature>
<feature type="region of interest" description="Disordered" evidence="3">
    <location>
        <begin position="1"/>
        <end position="76"/>
    </location>
</feature>
<reference evidence="4" key="2">
    <citation type="submission" date="2023-04" db="EMBL/GenBank/DDBJ databases">
        <authorList>
            <person name="Bruccoleri R.E."/>
            <person name="Oakeley E.J."/>
            <person name="Faust A.-M."/>
            <person name="Dessus-Babus S."/>
            <person name="Altorfer M."/>
            <person name="Burckhardt D."/>
            <person name="Oertli M."/>
            <person name="Naumann U."/>
            <person name="Petersen F."/>
            <person name="Wong J."/>
        </authorList>
    </citation>
    <scope>NUCLEOTIDE SEQUENCE</scope>
    <source>
        <strain evidence="4">GSM-AAB239-AS_SAM_17_03QT</strain>
        <tissue evidence="4">Leaf</tissue>
    </source>
</reference>
<evidence type="ECO:0000313" key="5">
    <source>
        <dbReference type="Proteomes" id="UP001140949"/>
    </source>
</evidence>
<keyword evidence="1" id="KW-0677">Repeat</keyword>
<dbReference type="InterPro" id="IPR011990">
    <property type="entry name" value="TPR-like_helical_dom_sf"/>
</dbReference>
<feature type="repeat" description="PPR" evidence="2">
    <location>
        <begin position="222"/>
        <end position="256"/>
    </location>
</feature>
<feature type="repeat" description="PPR" evidence="2">
    <location>
        <begin position="398"/>
        <end position="432"/>
    </location>
</feature>
<organism evidence="4 5">
    <name type="scientific">Iris pallida</name>
    <name type="common">Sweet iris</name>
    <dbReference type="NCBI Taxonomy" id="29817"/>
    <lineage>
        <taxon>Eukaryota</taxon>
        <taxon>Viridiplantae</taxon>
        <taxon>Streptophyta</taxon>
        <taxon>Embryophyta</taxon>
        <taxon>Tracheophyta</taxon>
        <taxon>Spermatophyta</taxon>
        <taxon>Magnoliopsida</taxon>
        <taxon>Liliopsida</taxon>
        <taxon>Asparagales</taxon>
        <taxon>Iridaceae</taxon>
        <taxon>Iridoideae</taxon>
        <taxon>Irideae</taxon>
        <taxon>Iris</taxon>
    </lineage>
</organism>
<evidence type="ECO:0000256" key="1">
    <source>
        <dbReference type="ARBA" id="ARBA00022737"/>
    </source>
</evidence>
<dbReference type="Pfam" id="PF13041">
    <property type="entry name" value="PPR_2"/>
    <property type="match status" value="2"/>
</dbReference>
<feature type="repeat" description="PPR" evidence="2">
    <location>
        <begin position="363"/>
        <end position="397"/>
    </location>
</feature>
<dbReference type="Pfam" id="PF12854">
    <property type="entry name" value="PPR_1"/>
    <property type="match status" value="2"/>
</dbReference>
<dbReference type="Proteomes" id="UP001140949">
    <property type="component" value="Unassembled WGS sequence"/>
</dbReference>
<dbReference type="EMBL" id="JANAVB010010597">
    <property type="protein sequence ID" value="KAJ6838799.1"/>
    <property type="molecule type" value="Genomic_DNA"/>
</dbReference>
<feature type="repeat" description="PPR" evidence="2">
    <location>
        <begin position="292"/>
        <end position="326"/>
    </location>
</feature>
<accession>A0AAX6HCN4</accession>
<protein>
    <submittedName>
        <fullName evidence="4">Pentatricopeptide repeat-containing protein</fullName>
    </submittedName>
</protein>
<evidence type="ECO:0000313" key="4">
    <source>
        <dbReference type="EMBL" id="KAJ6838799.1"/>
    </source>
</evidence>
<feature type="repeat" description="PPR" evidence="2">
    <location>
        <begin position="538"/>
        <end position="572"/>
    </location>
</feature>
<dbReference type="PANTHER" id="PTHR47932">
    <property type="entry name" value="ATPASE EXPRESSION PROTEIN 3"/>
    <property type="match status" value="1"/>
</dbReference>
<dbReference type="PROSITE" id="PS51375">
    <property type="entry name" value="PPR"/>
    <property type="match status" value="7"/>
</dbReference>
<dbReference type="PANTHER" id="PTHR47932:SF10">
    <property type="entry name" value="OS07G0179000 PROTEIN"/>
    <property type="match status" value="1"/>
</dbReference>
<evidence type="ECO:0000256" key="3">
    <source>
        <dbReference type="SAM" id="MobiDB-lite"/>
    </source>
</evidence>
<proteinExistence type="predicted"/>
<dbReference type="AlphaFoldDB" id="A0AAX6HCN4"/>
<evidence type="ECO:0000256" key="2">
    <source>
        <dbReference type="PROSITE-ProRule" id="PRU00708"/>
    </source>
</evidence>
<reference evidence="4" key="1">
    <citation type="journal article" date="2023" name="GigaByte">
        <title>Genome assembly of the bearded iris, Iris pallida Lam.</title>
        <authorList>
            <person name="Bruccoleri R.E."/>
            <person name="Oakeley E.J."/>
            <person name="Faust A.M.E."/>
            <person name="Altorfer M."/>
            <person name="Dessus-Babus S."/>
            <person name="Burckhardt D."/>
            <person name="Oertli M."/>
            <person name="Naumann U."/>
            <person name="Petersen F."/>
            <person name="Wong J."/>
        </authorList>
    </citation>
    <scope>NUCLEOTIDE SEQUENCE</scope>
    <source>
        <strain evidence="4">GSM-AAB239-AS_SAM_17_03QT</strain>
    </source>
</reference>
<gene>
    <name evidence="4" type="ORF">M6B38_319120</name>
</gene>
<dbReference type="SUPFAM" id="SSF48452">
    <property type="entry name" value="TPR-like"/>
    <property type="match status" value="1"/>
</dbReference>
<name>A0AAX6HCN4_IRIPA</name>
<feature type="repeat" description="PPR" evidence="2">
    <location>
        <begin position="257"/>
        <end position="291"/>
    </location>
</feature>
<comment type="caution">
    <text evidence="4">The sequence shown here is derived from an EMBL/GenBank/DDBJ whole genome shotgun (WGS) entry which is preliminary data.</text>
</comment>
<dbReference type="Gene3D" id="1.25.40.10">
    <property type="entry name" value="Tetratricopeptide repeat domain"/>
    <property type="match status" value="5"/>
</dbReference>
<dbReference type="InterPro" id="IPR002885">
    <property type="entry name" value="PPR_rpt"/>
</dbReference>
<dbReference type="NCBIfam" id="TIGR00756">
    <property type="entry name" value="PPR"/>
    <property type="match status" value="7"/>
</dbReference>
<sequence length="721" mass="81223">MPPAPNPPPKPYFYYGHRRPSQNRPVVRGGLLTNRRSHPIPNKPTAAPTAATNFLQWDPHAPAPASPPPPSSVPASLRRLSPLARFLLDSLLRHRRWGPPLLSDLSKLRRITPHLLTELLRHQPPPHLPPDLLLRLFHHASRQKGFRHTFASYNALAYALHRSNLHRSADRVPDLMLSHGNLRPTEKQLEILVRFHSDAGRGLRLYHVYSRMRGSAFNIKPRIFLYNRILDGLVKTGHLDLALKVFDNMNADGVQLEPITFTILAKGFCKEGRAEEAIEILERMRGEVCRPDVFAYTAMVKVLAETGNFDGCLRVWDEMARDGVEADVMAYTTMVSGLCRDGRVDRAEQLFREMKGREGMVIDRGVYGSLVEGFVRGGKVEDGCRVLKEMVADGYRPDLGIYDCLIRGLCEDGRVDKAYKLFQVLVSEGLTPSLETVTPFLVAHVDAEDMDRFFKLVDRIEELHLPTMDHLDNFFRAFVGKGERELRGLEVFEALKGKGYHSVSIYNTLIDGLHKNNINNKALLLFDEMKGLKILELGSSTYNLIIPCYVDSGDIREACACYNKMKELTWIPSVTAYCSLVKGLCKMGEIDAAITLVKDCLGNVTSGPMEFKYTLTVLNACRSRDPEKVVGVLDEMVEEGYLLEDIIYCAVIHGFCKHASSVEARKVLVVMKSRNLLTEADFIVYEEMLNEHLKKTTASLVISGLKFFGLESKLKLISSTY</sequence>
<feature type="compositionally biased region" description="Pro residues" evidence="3">
    <location>
        <begin position="61"/>
        <end position="72"/>
    </location>
</feature>
<feature type="repeat" description="PPR" evidence="2">
    <location>
        <begin position="327"/>
        <end position="357"/>
    </location>
</feature>
<dbReference type="GO" id="GO:0003729">
    <property type="term" value="F:mRNA binding"/>
    <property type="evidence" value="ECO:0007669"/>
    <property type="project" value="TreeGrafter"/>
</dbReference>